<keyword evidence="8" id="KW-0862">Zinc</keyword>
<keyword evidence="5" id="KW-0479">Metal-binding</keyword>
<proteinExistence type="inferred from homology"/>
<dbReference type="SUPFAM" id="SSF52540">
    <property type="entry name" value="P-loop containing nucleoside triphosphate hydrolases"/>
    <property type="match status" value="1"/>
</dbReference>
<evidence type="ECO:0000256" key="10">
    <source>
        <dbReference type="ARBA" id="ARBA00048254"/>
    </source>
</evidence>
<dbReference type="PANTHER" id="PTHR11441:SF0">
    <property type="entry name" value="THYMIDINE KINASE, CYTOSOLIC"/>
    <property type="match status" value="1"/>
</dbReference>
<evidence type="ECO:0000256" key="9">
    <source>
        <dbReference type="ARBA" id="ARBA00022840"/>
    </source>
</evidence>
<evidence type="ECO:0000313" key="15">
    <source>
        <dbReference type="EMBL" id="ETW10081.1"/>
    </source>
</evidence>
<dbReference type="eggNOG" id="KOG3125">
    <property type="taxonomic scope" value="Eukaryota"/>
</dbReference>
<keyword evidence="4 13" id="KW-0808">Transferase</keyword>
<dbReference type="Gene3D" id="3.40.50.300">
    <property type="entry name" value="P-loop containing nucleotide triphosphate hydrolases"/>
    <property type="match status" value="1"/>
</dbReference>
<gene>
    <name evidence="15" type="ORF">H310_00467</name>
</gene>
<evidence type="ECO:0000256" key="7">
    <source>
        <dbReference type="ARBA" id="ARBA00022777"/>
    </source>
</evidence>
<keyword evidence="7 13" id="KW-0418">Kinase</keyword>
<dbReference type="PANTHER" id="PTHR11441">
    <property type="entry name" value="THYMIDINE KINASE"/>
    <property type="match status" value="1"/>
</dbReference>
<dbReference type="FunFam" id="3.40.50.300:FF:001270">
    <property type="entry name" value="Thymidine kinase"/>
    <property type="match status" value="1"/>
</dbReference>
<dbReference type="RefSeq" id="XP_008861492.1">
    <property type="nucleotide sequence ID" value="XM_008863270.1"/>
</dbReference>
<evidence type="ECO:0000256" key="14">
    <source>
        <dbReference type="RuleBase" id="RU004165"/>
    </source>
</evidence>
<dbReference type="AlphaFoldDB" id="A0A024UU79"/>
<dbReference type="FunFam" id="3.30.60.20:FF:000051">
    <property type="entry name" value="Thymidine kinase"/>
    <property type="match status" value="1"/>
</dbReference>
<dbReference type="Gene3D" id="3.30.60.20">
    <property type="match status" value="1"/>
</dbReference>
<comment type="catalytic activity">
    <reaction evidence="10 13">
        <text>thymidine + ATP = dTMP + ADP + H(+)</text>
        <dbReference type="Rhea" id="RHEA:19129"/>
        <dbReference type="ChEBI" id="CHEBI:15378"/>
        <dbReference type="ChEBI" id="CHEBI:17748"/>
        <dbReference type="ChEBI" id="CHEBI:30616"/>
        <dbReference type="ChEBI" id="CHEBI:63528"/>
        <dbReference type="ChEBI" id="CHEBI:456216"/>
        <dbReference type="EC" id="2.7.1.21"/>
    </reaction>
</comment>
<keyword evidence="3 13" id="KW-0237">DNA synthesis</keyword>
<evidence type="ECO:0000256" key="13">
    <source>
        <dbReference type="RuleBase" id="RU000544"/>
    </source>
</evidence>
<keyword evidence="6 13" id="KW-0547">Nucleotide-binding</keyword>
<evidence type="ECO:0000256" key="2">
    <source>
        <dbReference type="ARBA" id="ARBA00012118"/>
    </source>
</evidence>
<organism evidence="15">
    <name type="scientific">Aphanomyces invadans</name>
    <dbReference type="NCBI Taxonomy" id="157072"/>
    <lineage>
        <taxon>Eukaryota</taxon>
        <taxon>Sar</taxon>
        <taxon>Stramenopiles</taxon>
        <taxon>Oomycota</taxon>
        <taxon>Saprolegniomycetes</taxon>
        <taxon>Saprolegniales</taxon>
        <taxon>Verrucalvaceae</taxon>
        <taxon>Aphanomyces</taxon>
    </lineage>
</organism>
<evidence type="ECO:0000256" key="8">
    <source>
        <dbReference type="ARBA" id="ARBA00022833"/>
    </source>
</evidence>
<dbReference type="OrthoDB" id="439028at2759"/>
<reference evidence="15" key="1">
    <citation type="submission" date="2013-12" db="EMBL/GenBank/DDBJ databases">
        <title>The Genome Sequence of Aphanomyces invadans NJM9701.</title>
        <authorList>
            <consortium name="The Broad Institute Genomics Platform"/>
            <person name="Russ C."/>
            <person name="Tyler B."/>
            <person name="van West P."/>
            <person name="Dieguez-Uribeondo J."/>
            <person name="Young S.K."/>
            <person name="Zeng Q."/>
            <person name="Gargeya S."/>
            <person name="Fitzgerald M."/>
            <person name="Abouelleil A."/>
            <person name="Alvarado L."/>
            <person name="Chapman S.B."/>
            <person name="Gainer-Dewar J."/>
            <person name="Goldberg J."/>
            <person name="Griggs A."/>
            <person name="Gujja S."/>
            <person name="Hansen M."/>
            <person name="Howarth C."/>
            <person name="Imamovic A."/>
            <person name="Ireland A."/>
            <person name="Larimer J."/>
            <person name="McCowan C."/>
            <person name="Murphy C."/>
            <person name="Pearson M."/>
            <person name="Poon T.W."/>
            <person name="Priest M."/>
            <person name="Roberts A."/>
            <person name="Saif S."/>
            <person name="Shea T."/>
            <person name="Sykes S."/>
            <person name="Wortman J."/>
            <person name="Nusbaum C."/>
            <person name="Birren B."/>
        </authorList>
    </citation>
    <scope>NUCLEOTIDE SEQUENCE [LARGE SCALE GENOMIC DNA]</scope>
    <source>
        <strain evidence="15">NJM9701</strain>
    </source>
</reference>
<dbReference type="GO" id="GO:0005524">
    <property type="term" value="F:ATP binding"/>
    <property type="evidence" value="ECO:0007669"/>
    <property type="project" value="UniProtKB-KW"/>
</dbReference>
<dbReference type="EC" id="2.7.1.21" evidence="2 13"/>
<dbReference type="GO" id="GO:0004797">
    <property type="term" value="F:thymidine kinase activity"/>
    <property type="evidence" value="ECO:0007669"/>
    <property type="project" value="UniProtKB-EC"/>
</dbReference>
<dbReference type="InterPro" id="IPR020633">
    <property type="entry name" value="Thymidine_kinase_CS"/>
</dbReference>
<evidence type="ECO:0000256" key="4">
    <source>
        <dbReference type="ARBA" id="ARBA00022679"/>
    </source>
</evidence>
<evidence type="ECO:0000256" key="5">
    <source>
        <dbReference type="ARBA" id="ARBA00022723"/>
    </source>
</evidence>
<evidence type="ECO:0000256" key="11">
    <source>
        <dbReference type="PIRSR" id="PIRSR035805-1"/>
    </source>
</evidence>
<dbReference type="GO" id="GO:0042802">
    <property type="term" value="F:identical protein binding"/>
    <property type="evidence" value="ECO:0007669"/>
    <property type="project" value="UniProtKB-ARBA"/>
</dbReference>
<dbReference type="GO" id="GO:0046104">
    <property type="term" value="P:thymidine metabolic process"/>
    <property type="evidence" value="ECO:0007669"/>
    <property type="project" value="TreeGrafter"/>
</dbReference>
<evidence type="ECO:0000256" key="1">
    <source>
        <dbReference type="ARBA" id="ARBA00007587"/>
    </source>
</evidence>
<dbReference type="PROSITE" id="PS00603">
    <property type="entry name" value="TK_CELLULAR_TYPE"/>
    <property type="match status" value="1"/>
</dbReference>
<protein>
    <recommendedName>
        <fullName evidence="2 13">Thymidine kinase</fullName>
        <ecNumber evidence="2 13">2.7.1.21</ecNumber>
    </recommendedName>
</protein>
<accession>A0A024UU79</accession>
<feature type="active site" description="Proton acceptor" evidence="11">
    <location>
        <position position="112"/>
    </location>
</feature>
<dbReference type="GeneID" id="20077517"/>
<dbReference type="PIRSF" id="PIRSF035805">
    <property type="entry name" value="TK_cell"/>
    <property type="match status" value="1"/>
</dbReference>
<evidence type="ECO:0000256" key="3">
    <source>
        <dbReference type="ARBA" id="ARBA00022634"/>
    </source>
</evidence>
<comment type="similarity">
    <text evidence="1 14">Belongs to the thymidine kinase family.</text>
</comment>
<dbReference type="Pfam" id="PF00265">
    <property type="entry name" value="TK"/>
    <property type="match status" value="1"/>
</dbReference>
<dbReference type="InterPro" id="IPR001267">
    <property type="entry name" value="Thymidine_kinase"/>
</dbReference>
<feature type="binding site" evidence="12">
    <location>
        <position position="195"/>
    </location>
    <ligand>
        <name>substrate</name>
    </ligand>
</feature>
<evidence type="ECO:0000256" key="12">
    <source>
        <dbReference type="PIRSR" id="PIRSR035805-2"/>
    </source>
</evidence>
<dbReference type="VEuPathDB" id="FungiDB:H310_00467"/>
<dbReference type="GO" id="GO:0071897">
    <property type="term" value="P:DNA biosynthetic process"/>
    <property type="evidence" value="ECO:0007669"/>
    <property type="project" value="UniProtKB-KW"/>
</dbReference>
<dbReference type="EMBL" id="KI913952">
    <property type="protein sequence ID" value="ETW10081.1"/>
    <property type="molecule type" value="Genomic_DNA"/>
</dbReference>
<dbReference type="InterPro" id="IPR027417">
    <property type="entry name" value="P-loop_NTPase"/>
</dbReference>
<dbReference type="SUPFAM" id="SSF57716">
    <property type="entry name" value="Glucocorticoid receptor-like (DNA-binding domain)"/>
    <property type="match status" value="1"/>
</dbReference>
<dbReference type="STRING" id="157072.A0A024UU79"/>
<keyword evidence="9 13" id="KW-0067">ATP-binding</keyword>
<evidence type="ECO:0000256" key="6">
    <source>
        <dbReference type="ARBA" id="ARBA00022741"/>
    </source>
</evidence>
<dbReference type="GO" id="GO:0046872">
    <property type="term" value="F:metal ion binding"/>
    <property type="evidence" value="ECO:0007669"/>
    <property type="project" value="UniProtKB-KW"/>
</dbReference>
<name>A0A024UU79_9STRA</name>
<sequence>MPSCLSPPCAAIHTPQSRMPVRNIWRHALQGELQLIIGPMFSGKSTELIRRMRRYQHAQLKCMVVKSKIDDRYTNESLVSTHDRQMMKANPLKRLEDMGEEFMQYDVIGIDEGQFFADLHSFCDVAANRGKIVIVAALDGTFERKPFQHVCDLIPRAESVTKLSAVCAICGSDAAFTRRLVSSTAVELVGGSEAYQPVCRNCFTTPLATKDDEMN</sequence>